<gene>
    <name evidence="2" type="ORF">DFR56_103134</name>
</gene>
<dbReference type="Gene3D" id="2.40.50.180">
    <property type="entry name" value="CheA-289, Domain 4"/>
    <property type="match status" value="1"/>
</dbReference>
<comment type="caution">
    <text evidence="2">The sequence shown here is derived from an EMBL/GenBank/DDBJ whole genome shotgun (WGS) entry which is preliminary data.</text>
</comment>
<dbReference type="Proteomes" id="UP000247978">
    <property type="component" value="Unassembled WGS sequence"/>
</dbReference>
<dbReference type="SMART" id="SM00260">
    <property type="entry name" value="CheW"/>
    <property type="match status" value="1"/>
</dbReference>
<accession>A0A2V3WIK8</accession>
<protein>
    <submittedName>
        <fullName evidence="2">Purine-binding chemotaxis protein CheW</fullName>
    </submittedName>
</protein>
<dbReference type="GO" id="GO:0007165">
    <property type="term" value="P:signal transduction"/>
    <property type="evidence" value="ECO:0007669"/>
    <property type="project" value="InterPro"/>
</dbReference>
<dbReference type="EMBL" id="QJJQ01000003">
    <property type="protein sequence ID" value="PXW88629.1"/>
    <property type="molecule type" value="Genomic_DNA"/>
</dbReference>
<dbReference type="GO" id="GO:0006935">
    <property type="term" value="P:chemotaxis"/>
    <property type="evidence" value="ECO:0007669"/>
    <property type="project" value="InterPro"/>
</dbReference>
<dbReference type="PANTHER" id="PTHR22617:SF23">
    <property type="entry name" value="CHEMOTAXIS PROTEIN CHEW"/>
    <property type="match status" value="1"/>
</dbReference>
<keyword evidence="3" id="KW-1185">Reference proteome</keyword>
<dbReference type="SUPFAM" id="SSF50341">
    <property type="entry name" value="CheW-like"/>
    <property type="match status" value="1"/>
</dbReference>
<dbReference type="InterPro" id="IPR036061">
    <property type="entry name" value="CheW-like_dom_sf"/>
</dbReference>
<dbReference type="InterPro" id="IPR002545">
    <property type="entry name" value="CheW-lke_dom"/>
</dbReference>
<dbReference type="AlphaFoldDB" id="A0A2V3WIK8"/>
<dbReference type="OrthoDB" id="9794382at2"/>
<reference evidence="2 3" key="1">
    <citation type="submission" date="2018-05" db="EMBL/GenBank/DDBJ databases">
        <title>Genomic Encyclopedia of Type Strains, Phase IV (KMG-IV): sequencing the most valuable type-strain genomes for metagenomic binning, comparative biology and taxonomic classification.</title>
        <authorList>
            <person name="Goeker M."/>
        </authorList>
    </citation>
    <scope>NUCLEOTIDE SEQUENCE [LARGE SCALE GENOMIC DNA]</scope>
    <source>
        <strain evidence="2 3">DSM 28556</strain>
    </source>
</reference>
<dbReference type="GO" id="GO:0005829">
    <property type="term" value="C:cytosol"/>
    <property type="evidence" value="ECO:0007669"/>
    <property type="project" value="TreeGrafter"/>
</dbReference>
<dbReference type="RefSeq" id="WP_110394467.1">
    <property type="nucleotide sequence ID" value="NZ_JBHUHB010000001.1"/>
</dbReference>
<evidence type="ECO:0000259" key="1">
    <source>
        <dbReference type="PROSITE" id="PS50851"/>
    </source>
</evidence>
<dbReference type="PROSITE" id="PS50851">
    <property type="entry name" value="CHEW"/>
    <property type="match status" value="1"/>
</dbReference>
<dbReference type="PANTHER" id="PTHR22617">
    <property type="entry name" value="CHEMOTAXIS SENSOR HISTIDINE KINASE-RELATED"/>
    <property type="match status" value="1"/>
</dbReference>
<dbReference type="Pfam" id="PF01584">
    <property type="entry name" value="CheW"/>
    <property type="match status" value="1"/>
</dbReference>
<name>A0A2V3WIK8_9BACI</name>
<sequence length="156" mass="17505">MNEVNGLENKLIVFRLEGEEYAISVQRVGSIERILPITRVPSTPSFVKGVVNLRGVVTPVIDLKERFHEKQTTFTEQTRIIIVHIDDITVGLIVDEANDVLDIQQDQIEPAPEAVGSAVVEYISGVIKLEKRLFILLDLEKVLNKADMTELRTLEG</sequence>
<dbReference type="Gene3D" id="2.30.30.40">
    <property type="entry name" value="SH3 Domains"/>
    <property type="match status" value="1"/>
</dbReference>
<organism evidence="2 3">
    <name type="scientific">Pseudogracilibacillus auburnensis</name>
    <dbReference type="NCBI Taxonomy" id="1494959"/>
    <lineage>
        <taxon>Bacteria</taxon>
        <taxon>Bacillati</taxon>
        <taxon>Bacillota</taxon>
        <taxon>Bacilli</taxon>
        <taxon>Bacillales</taxon>
        <taxon>Bacillaceae</taxon>
        <taxon>Pseudogracilibacillus</taxon>
    </lineage>
</organism>
<proteinExistence type="predicted"/>
<dbReference type="InterPro" id="IPR039315">
    <property type="entry name" value="CheW"/>
</dbReference>
<feature type="domain" description="CheW-like" evidence="1">
    <location>
        <begin position="8"/>
        <end position="148"/>
    </location>
</feature>
<evidence type="ECO:0000313" key="3">
    <source>
        <dbReference type="Proteomes" id="UP000247978"/>
    </source>
</evidence>
<evidence type="ECO:0000313" key="2">
    <source>
        <dbReference type="EMBL" id="PXW88629.1"/>
    </source>
</evidence>
<dbReference type="CDD" id="cd00732">
    <property type="entry name" value="CheW"/>
    <property type="match status" value="1"/>
</dbReference>